<organism evidence="6 7">
    <name type="scientific">Nocardia aurantiaca</name>
    <dbReference type="NCBI Taxonomy" id="2675850"/>
    <lineage>
        <taxon>Bacteria</taxon>
        <taxon>Bacillati</taxon>
        <taxon>Actinomycetota</taxon>
        <taxon>Actinomycetes</taxon>
        <taxon>Mycobacteriales</taxon>
        <taxon>Nocardiaceae</taxon>
        <taxon>Nocardia</taxon>
    </lineage>
</organism>
<keyword evidence="4 5" id="KW-0472">Membrane</keyword>
<evidence type="ECO:0000313" key="6">
    <source>
        <dbReference type="EMBL" id="MTE16528.1"/>
    </source>
</evidence>
<proteinExistence type="predicted"/>
<comment type="caution">
    <text evidence="6">The sequence shown here is derived from an EMBL/GenBank/DDBJ whole genome shotgun (WGS) entry which is preliminary data.</text>
</comment>
<feature type="transmembrane region" description="Helical" evidence="5">
    <location>
        <begin position="46"/>
        <end position="67"/>
    </location>
</feature>
<reference evidence="6 7" key="1">
    <citation type="submission" date="2019-11" db="EMBL/GenBank/DDBJ databases">
        <title>Nocardia sp. nov. CT2-14 isolated from soil.</title>
        <authorList>
            <person name="Kanchanasin P."/>
            <person name="Tanasupawat S."/>
            <person name="Yuki M."/>
            <person name="Kudo T."/>
        </authorList>
    </citation>
    <scope>NUCLEOTIDE SEQUENCE [LARGE SCALE GENOMIC DNA]</scope>
    <source>
        <strain evidence="6 7">CT2-14</strain>
    </source>
</reference>
<feature type="transmembrane region" description="Helical" evidence="5">
    <location>
        <begin position="6"/>
        <end position="25"/>
    </location>
</feature>
<accession>A0A6I3L5B2</accession>
<dbReference type="GO" id="GO:0016020">
    <property type="term" value="C:membrane"/>
    <property type="evidence" value="ECO:0007669"/>
    <property type="project" value="UniProtKB-SubCell"/>
</dbReference>
<evidence type="ECO:0000256" key="1">
    <source>
        <dbReference type="ARBA" id="ARBA00004141"/>
    </source>
</evidence>
<sequence>MTTSLWIASGVLALVAVSGGANKLIMSKAKLAAFPGAGWTVNVPTGFIRSLGVLELLAAAGLILPVALHLAPVMTPVTAVCWILLMVGAMIAHLRAG</sequence>
<keyword evidence="3 5" id="KW-1133">Transmembrane helix</keyword>
<name>A0A6I3L5B2_9NOCA</name>
<evidence type="ECO:0000256" key="4">
    <source>
        <dbReference type="ARBA" id="ARBA00023136"/>
    </source>
</evidence>
<gene>
    <name evidence="6" type="ORF">GLP40_27670</name>
</gene>
<protein>
    <submittedName>
        <fullName evidence="6">DoxX family protein</fullName>
    </submittedName>
</protein>
<evidence type="ECO:0000256" key="3">
    <source>
        <dbReference type="ARBA" id="ARBA00022989"/>
    </source>
</evidence>
<evidence type="ECO:0000313" key="7">
    <source>
        <dbReference type="Proteomes" id="UP000432464"/>
    </source>
</evidence>
<comment type="subcellular location">
    <subcellularLocation>
        <location evidence="1">Membrane</location>
        <topology evidence="1">Multi-pass membrane protein</topology>
    </subcellularLocation>
</comment>
<dbReference type="Pfam" id="PF13564">
    <property type="entry name" value="DoxX_2"/>
    <property type="match status" value="1"/>
</dbReference>
<evidence type="ECO:0000256" key="2">
    <source>
        <dbReference type="ARBA" id="ARBA00022692"/>
    </source>
</evidence>
<dbReference type="RefSeq" id="WP_154790954.1">
    <property type="nucleotide sequence ID" value="NZ_WMBB01000015.1"/>
</dbReference>
<feature type="transmembrane region" description="Helical" evidence="5">
    <location>
        <begin position="73"/>
        <end position="94"/>
    </location>
</feature>
<dbReference type="AlphaFoldDB" id="A0A6I3L5B2"/>
<dbReference type="EMBL" id="WMBB01000015">
    <property type="protein sequence ID" value="MTE16528.1"/>
    <property type="molecule type" value="Genomic_DNA"/>
</dbReference>
<keyword evidence="7" id="KW-1185">Reference proteome</keyword>
<dbReference type="Proteomes" id="UP000432464">
    <property type="component" value="Unassembled WGS sequence"/>
</dbReference>
<dbReference type="InterPro" id="IPR032808">
    <property type="entry name" value="DoxX"/>
</dbReference>
<evidence type="ECO:0000256" key="5">
    <source>
        <dbReference type="SAM" id="Phobius"/>
    </source>
</evidence>
<keyword evidence="2 5" id="KW-0812">Transmembrane</keyword>